<dbReference type="AlphaFoldDB" id="A0A2X3D368"/>
<reference evidence="1 2" key="1">
    <citation type="submission" date="2018-06" db="EMBL/GenBank/DDBJ databases">
        <authorList>
            <consortium name="Pathogen Informatics"/>
            <person name="Doyle S."/>
        </authorList>
    </citation>
    <scope>NUCLEOTIDE SEQUENCE [LARGE SCALE GENOMIC DNA]</scope>
    <source>
        <strain evidence="1 2">NCTC9601</strain>
    </source>
</reference>
<name>A0A2X3D368_KLEPN</name>
<dbReference type="EMBL" id="UASN01000022">
    <property type="protein sequence ID" value="SQC19663.1"/>
    <property type="molecule type" value="Genomic_DNA"/>
</dbReference>
<evidence type="ECO:0000313" key="1">
    <source>
        <dbReference type="EMBL" id="SQC19663.1"/>
    </source>
</evidence>
<evidence type="ECO:0000313" key="2">
    <source>
        <dbReference type="Proteomes" id="UP000251123"/>
    </source>
</evidence>
<dbReference type="Proteomes" id="UP000251123">
    <property type="component" value="Unassembled WGS sequence"/>
</dbReference>
<protein>
    <submittedName>
        <fullName evidence="1">Uncharacterized protein</fullName>
    </submittedName>
</protein>
<accession>A0A2X3D368</accession>
<sequence>MLRHIASSVSVSSVWPLFSFPLVGSALTSTGGGFHEVGKLLTAFFSTAQGQIHIAVRRGNLSSSHGTINQLCGAFVIQCFQASLCCFRTVQRQLMGLHRNKLRQVRVLCAVQCDRFAVLMVWIADTASSIDAVAASPSTVAICTGTVMVFSELSAGKYRLGLLVRPTLDSSVT</sequence>
<organism evidence="1 2">
    <name type="scientific">Klebsiella pneumoniae</name>
    <dbReference type="NCBI Taxonomy" id="573"/>
    <lineage>
        <taxon>Bacteria</taxon>
        <taxon>Pseudomonadati</taxon>
        <taxon>Pseudomonadota</taxon>
        <taxon>Gammaproteobacteria</taxon>
        <taxon>Enterobacterales</taxon>
        <taxon>Enterobacteriaceae</taxon>
        <taxon>Klebsiella/Raoultella group</taxon>
        <taxon>Klebsiella</taxon>
        <taxon>Klebsiella pneumoniae complex</taxon>
    </lineage>
</organism>
<gene>
    <name evidence="1" type="ORF">NCTC9601_06119</name>
</gene>
<proteinExistence type="predicted"/>